<dbReference type="EMBL" id="BKAR01000003">
    <property type="protein sequence ID" value="GEP83837.1"/>
    <property type="molecule type" value="Genomic_DNA"/>
</dbReference>
<keyword evidence="2" id="KW-1185">Reference proteome</keyword>
<proteinExistence type="predicted"/>
<dbReference type="PANTHER" id="PTHR39165:SF1">
    <property type="entry name" value="DUF456 DOMAIN-CONTAINING PROTEIN"/>
    <property type="match status" value="1"/>
</dbReference>
<evidence type="ECO:0000313" key="1">
    <source>
        <dbReference type="EMBL" id="GEP83837.1"/>
    </source>
</evidence>
<accession>A0A239UDV0</accession>
<dbReference type="OrthoDB" id="9808460at2"/>
<comment type="caution">
    <text evidence="1">The sequence shown here is derived from an EMBL/GenBank/DDBJ whole genome shotgun (WGS) entry which is preliminary data.</text>
</comment>
<dbReference type="AlphaFoldDB" id="A0A239UDV0"/>
<dbReference type="PANTHER" id="PTHR39165">
    <property type="entry name" value="IG HYPOTHETICAL 17883"/>
    <property type="match status" value="1"/>
</dbReference>
<dbReference type="Pfam" id="PF04306">
    <property type="entry name" value="DUF456"/>
    <property type="match status" value="1"/>
</dbReference>
<dbReference type="InterPro" id="IPR007403">
    <property type="entry name" value="DUF456"/>
</dbReference>
<organism evidence="1 2">
    <name type="scientific">Staphylococcus piscifermentans</name>
    <dbReference type="NCBI Taxonomy" id="70258"/>
    <lineage>
        <taxon>Bacteria</taxon>
        <taxon>Bacillati</taxon>
        <taxon>Bacillota</taxon>
        <taxon>Bacilli</taxon>
        <taxon>Bacillales</taxon>
        <taxon>Staphylococcaceae</taxon>
        <taxon>Staphylococcus</taxon>
    </lineage>
</organism>
<dbReference type="Proteomes" id="UP000321736">
    <property type="component" value="Unassembled WGS sequence"/>
</dbReference>
<reference evidence="1 2" key="1">
    <citation type="submission" date="2019-07" db="EMBL/GenBank/DDBJ databases">
        <title>Whole genome shotgun sequence of Staphylococcus piscifermentans NBRC 109625.</title>
        <authorList>
            <person name="Hosoyama A."/>
            <person name="Uohara A."/>
            <person name="Ohji S."/>
            <person name="Ichikawa N."/>
        </authorList>
    </citation>
    <scope>NUCLEOTIDE SEQUENCE [LARGE SCALE GENOMIC DNA]</scope>
    <source>
        <strain evidence="1 2">NBRC 109625</strain>
    </source>
</reference>
<evidence type="ECO:0000313" key="2">
    <source>
        <dbReference type="Proteomes" id="UP000321736"/>
    </source>
</evidence>
<protein>
    <submittedName>
        <fullName evidence="1">Membrane protein</fullName>
    </submittedName>
</protein>
<gene>
    <name evidence="1" type="ORF">SPI02_04220</name>
</gene>
<name>A0A239UDV0_9STAP</name>
<sequence>MIATILWICIIACFIVAFVGLIKPIIPSMPMIWIGFLIYQIGFHNGRLSWIFFVSMIILTILVFAADLMMSQYFTRRFGGSKAGEYTALIGVIVGCFIFPPFGIIIVPLVAVFIVEMILRKDPMSALTASFGSVVGFLASTAAQAIVMIIMVLWFFLDIIFS</sequence>